<feature type="compositionally biased region" description="Basic and acidic residues" evidence="1">
    <location>
        <begin position="528"/>
        <end position="538"/>
    </location>
</feature>
<dbReference type="EMBL" id="WIXP02000005">
    <property type="protein sequence ID" value="KAF6210217.1"/>
    <property type="molecule type" value="Genomic_DNA"/>
</dbReference>
<organism evidence="2 3">
    <name type="scientific">Apolygus lucorum</name>
    <name type="common">Small green plant bug</name>
    <name type="synonym">Lygocoris lucorum</name>
    <dbReference type="NCBI Taxonomy" id="248454"/>
    <lineage>
        <taxon>Eukaryota</taxon>
        <taxon>Metazoa</taxon>
        <taxon>Ecdysozoa</taxon>
        <taxon>Arthropoda</taxon>
        <taxon>Hexapoda</taxon>
        <taxon>Insecta</taxon>
        <taxon>Pterygota</taxon>
        <taxon>Neoptera</taxon>
        <taxon>Paraneoptera</taxon>
        <taxon>Hemiptera</taxon>
        <taxon>Heteroptera</taxon>
        <taxon>Panheteroptera</taxon>
        <taxon>Cimicomorpha</taxon>
        <taxon>Miridae</taxon>
        <taxon>Mirini</taxon>
        <taxon>Apolygus</taxon>
    </lineage>
</organism>
<feature type="region of interest" description="Disordered" evidence="1">
    <location>
        <begin position="435"/>
        <end position="464"/>
    </location>
</feature>
<reference evidence="2" key="1">
    <citation type="journal article" date="2021" name="Mol. Ecol. Resour.">
        <title>Apolygus lucorum genome provides insights into omnivorousness and mesophyll feeding.</title>
        <authorList>
            <person name="Liu Y."/>
            <person name="Liu H."/>
            <person name="Wang H."/>
            <person name="Huang T."/>
            <person name="Liu B."/>
            <person name="Yang B."/>
            <person name="Yin L."/>
            <person name="Li B."/>
            <person name="Zhang Y."/>
            <person name="Zhang S."/>
            <person name="Jiang F."/>
            <person name="Zhang X."/>
            <person name="Ren Y."/>
            <person name="Wang B."/>
            <person name="Wang S."/>
            <person name="Lu Y."/>
            <person name="Wu K."/>
            <person name="Fan W."/>
            <person name="Wang G."/>
        </authorList>
    </citation>
    <scope>NUCLEOTIDE SEQUENCE</scope>
    <source>
        <strain evidence="2">12Hb</strain>
    </source>
</reference>
<feature type="region of interest" description="Disordered" evidence="1">
    <location>
        <begin position="521"/>
        <end position="561"/>
    </location>
</feature>
<dbReference type="PANTHER" id="PTHR47331">
    <property type="entry name" value="PHD-TYPE DOMAIN-CONTAINING PROTEIN"/>
    <property type="match status" value="1"/>
</dbReference>
<dbReference type="Proteomes" id="UP000466442">
    <property type="component" value="Linkage Group LG5"/>
</dbReference>
<protein>
    <submittedName>
        <fullName evidence="2">Uncharacterized protein</fullName>
    </submittedName>
</protein>
<name>A0A8S9XMN0_APOLU</name>
<proteinExistence type="predicted"/>
<evidence type="ECO:0000256" key="1">
    <source>
        <dbReference type="SAM" id="MobiDB-lite"/>
    </source>
</evidence>
<dbReference type="OrthoDB" id="6628072at2759"/>
<dbReference type="InterPro" id="IPR005312">
    <property type="entry name" value="DUF1759"/>
</dbReference>
<feature type="region of interest" description="Disordered" evidence="1">
    <location>
        <begin position="311"/>
        <end position="331"/>
    </location>
</feature>
<feature type="compositionally biased region" description="Basic and acidic residues" evidence="1">
    <location>
        <begin position="550"/>
        <end position="561"/>
    </location>
</feature>
<comment type="caution">
    <text evidence="2">The sequence shown here is derived from an EMBL/GenBank/DDBJ whole genome shotgun (WGS) entry which is preliminary data.</text>
</comment>
<evidence type="ECO:0000313" key="3">
    <source>
        <dbReference type="Proteomes" id="UP000466442"/>
    </source>
</evidence>
<accession>A0A8S9XMN0</accession>
<feature type="compositionally biased region" description="Low complexity" evidence="1">
    <location>
        <begin position="451"/>
        <end position="461"/>
    </location>
</feature>
<keyword evidence="3" id="KW-1185">Reference proteome</keyword>
<evidence type="ECO:0000313" key="2">
    <source>
        <dbReference type="EMBL" id="KAF6210217.1"/>
    </source>
</evidence>
<dbReference type="Pfam" id="PF03564">
    <property type="entry name" value="DUF1759"/>
    <property type="match status" value="1"/>
</dbReference>
<sequence>MAVALQNTISLSKDVILLLSAEDKKLYRSVRTWSIRACSLLEVESFNAEMILKVKEVVESGTALLSKIDESDMDDSISTLLTVPIVQMSTNLLKIIPNNDQSTFLGDITAPPVSQSPKSVLDAVKLMNIMLSTVPEYEGDVTEFPTFQKLFDAAVHLVPMLPDEIKFQSLASKLVGDARSVIAGASSKDYQRCYDTLCAENTGRYRVARRTFSNRHHIPAIVSSQAIDLEKFLFAAENWDRAMQNLPTNDPAGYLRFEVLFPKLSSELRDKFNRDEMEDVNLIPTSNDLFTFIKKELRIAQMLPIDSRSSNVRSTSQKVSKPRHTQVFSTRQDPNVSRAILDSSAPRSSNLLELSCHYCNDHHYLYHCGAFKAQSVESRRAFVDHSKLCRNCLSYKHNTKDCKSPRSCFCGLRHHQLLHSDQSRQVHIQKYEVSKLGSGDERAQSGPVNVSRSPSPTESSSGALVLTKHRKYPQSSSLHDNLDLRTDHRFSSVVEKIGRSPSAPSLCGWVSRSTCSLGDFPLGKNGKLIRDPERRSSRDLGGSPSRSRQIRRESEEKSFSD</sequence>
<dbReference type="AlphaFoldDB" id="A0A8S9XMN0"/>
<gene>
    <name evidence="2" type="ORF">GE061_013320</name>
</gene>
<dbReference type="PANTHER" id="PTHR47331:SF5">
    <property type="entry name" value="RIBONUCLEASE H"/>
    <property type="match status" value="1"/>
</dbReference>